<proteinExistence type="predicted"/>
<dbReference type="AlphaFoldDB" id="A0A0Q3LXT2"/>
<dbReference type="EMBL" id="LMAW01002945">
    <property type="protein sequence ID" value="KQK75376.1"/>
    <property type="molecule type" value="Genomic_DNA"/>
</dbReference>
<gene>
    <name evidence="1" type="ORF">AAES_147513</name>
</gene>
<evidence type="ECO:0000313" key="1">
    <source>
        <dbReference type="EMBL" id="KQK75376.1"/>
    </source>
</evidence>
<protein>
    <submittedName>
        <fullName evidence="1">Uncharacterized protein</fullName>
    </submittedName>
</protein>
<dbReference type="Proteomes" id="UP000051836">
    <property type="component" value="Unassembled WGS sequence"/>
</dbReference>
<sequence length="91" mass="10811">MMLHSEKLTWPLKRSITEETSYLGGFSREVLTNWYEGFKHTYRTASPVGSEVYYSRQYRRVLIFSARKLRSAVMCSIWKAALHSRRFQKAK</sequence>
<name>A0A0Q3LXT2_AMAAE</name>
<keyword evidence="2" id="KW-1185">Reference proteome</keyword>
<comment type="caution">
    <text evidence="1">The sequence shown here is derived from an EMBL/GenBank/DDBJ whole genome shotgun (WGS) entry which is preliminary data.</text>
</comment>
<evidence type="ECO:0000313" key="2">
    <source>
        <dbReference type="Proteomes" id="UP000051836"/>
    </source>
</evidence>
<reference evidence="1 2" key="1">
    <citation type="submission" date="2015-10" db="EMBL/GenBank/DDBJ databases">
        <authorList>
            <person name="Gilbert D.G."/>
        </authorList>
    </citation>
    <scope>NUCLEOTIDE SEQUENCE [LARGE SCALE GENOMIC DNA]</scope>
    <source>
        <strain evidence="1">FVVF132</strain>
    </source>
</reference>
<organism evidence="1 2">
    <name type="scientific">Amazona aestiva</name>
    <name type="common">Blue-fronted Amazon parrot</name>
    <dbReference type="NCBI Taxonomy" id="12930"/>
    <lineage>
        <taxon>Eukaryota</taxon>
        <taxon>Metazoa</taxon>
        <taxon>Chordata</taxon>
        <taxon>Craniata</taxon>
        <taxon>Vertebrata</taxon>
        <taxon>Euteleostomi</taxon>
        <taxon>Archelosauria</taxon>
        <taxon>Archosauria</taxon>
        <taxon>Dinosauria</taxon>
        <taxon>Saurischia</taxon>
        <taxon>Theropoda</taxon>
        <taxon>Coelurosauria</taxon>
        <taxon>Aves</taxon>
        <taxon>Neognathae</taxon>
        <taxon>Neoaves</taxon>
        <taxon>Telluraves</taxon>
        <taxon>Australaves</taxon>
        <taxon>Psittaciformes</taxon>
        <taxon>Psittacidae</taxon>
        <taxon>Amazona</taxon>
    </lineage>
</organism>
<accession>A0A0Q3LXT2</accession>